<reference evidence="1" key="1">
    <citation type="submission" date="2022-04" db="EMBL/GenBank/DDBJ databases">
        <title>Hymenobacter sp. isolated from the air.</title>
        <authorList>
            <person name="Won M."/>
            <person name="Lee C.-M."/>
            <person name="Woen H.-Y."/>
            <person name="Kwon S.-W."/>
        </authorList>
    </citation>
    <scope>NUCLEOTIDE SEQUENCE</scope>
    <source>
        <strain evidence="1">5420S-77</strain>
    </source>
</reference>
<keyword evidence="2" id="KW-1185">Reference proteome</keyword>
<dbReference type="Proteomes" id="UP000830401">
    <property type="component" value="Chromosome"/>
</dbReference>
<dbReference type="EMBL" id="CP095061">
    <property type="protein sequence ID" value="UOQ67059.1"/>
    <property type="molecule type" value="Genomic_DNA"/>
</dbReference>
<gene>
    <name evidence="1" type="ORF">MUN86_03890</name>
</gene>
<name>A0ABY4G9B8_9BACT</name>
<organism evidence="1 2">
    <name type="scientific">Hymenobacter volaticus</name>
    <dbReference type="NCBI Taxonomy" id="2932254"/>
    <lineage>
        <taxon>Bacteria</taxon>
        <taxon>Pseudomonadati</taxon>
        <taxon>Bacteroidota</taxon>
        <taxon>Cytophagia</taxon>
        <taxon>Cytophagales</taxon>
        <taxon>Hymenobacteraceae</taxon>
        <taxon>Hymenobacter</taxon>
    </lineage>
</organism>
<evidence type="ECO:0000313" key="1">
    <source>
        <dbReference type="EMBL" id="UOQ67059.1"/>
    </source>
</evidence>
<dbReference type="InterPro" id="IPR023381">
    <property type="entry name" value="YP001051499.1-like_dom_sf"/>
</dbReference>
<protein>
    <submittedName>
        <fullName evidence="1">YjaG family protein</fullName>
    </submittedName>
</protein>
<dbReference type="InterPro" id="IPR007338">
    <property type="entry name" value="DUF416"/>
</dbReference>
<sequence>MAALTCEKMQVLYEAFCEVEEWGDPALYQQGIDALYSFGLDGSTVAVDHCLANTQHLSPDLDDFTTPLASYALDASSALTEALLFVAKQEEKYFRNHLAAVTDCIDMFVQMYLELDPNRRDIDEIIRADEYMQQEHERRKRLYAALQNITDITPSVLITLRNLNGTEPIVGLDRLAGL</sequence>
<evidence type="ECO:0000313" key="2">
    <source>
        <dbReference type="Proteomes" id="UP000830401"/>
    </source>
</evidence>
<proteinExistence type="predicted"/>
<dbReference type="Gene3D" id="1.20.1590.10">
    <property type="entry name" value="YP_001051499.1 domain like"/>
    <property type="match status" value="1"/>
</dbReference>
<dbReference type="Pfam" id="PF04222">
    <property type="entry name" value="DUF416"/>
    <property type="match status" value="1"/>
</dbReference>
<accession>A0ABY4G9B8</accession>